<protein>
    <recommendedName>
        <fullName evidence="1">RNase NYN domain-containing protein</fullName>
    </recommendedName>
</protein>
<dbReference type="InterPro" id="IPR021869">
    <property type="entry name" value="RNase_Zc3h12_NYN"/>
</dbReference>
<name>D3E2W0_METRM</name>
<dbReference type="eggNOG" id="arCOG06454">
    <property type="taxonomic scope" value="Archaea"/>
</dbReference>
<dbReference type="KEGG" id="mru:mru_1020"/>
<feature type="domain" description="RNase NYN" evidence="1">
    <location>
        <begin position="6"/>
        <end position="140"/>
    </location>
</feature>
<dbReference type="AlphaFoldDB" id="D3E2W0"/>
<dbReference type="Pfam" id="PF11977">
    <property type="entry name" value="RNase_Zc3h12a"/>
    <property type="match status" value="1"/>
</dbReference>
<dbReference type="STRING" id="634498.mru_1020"/>
<dbReference type="Proteomes" id="UP000008680">
    <property type="component" value="Chromosome"/>
</dbReference>
<dbReference type="EMBL" id="CP001719">
    <property type="protein sequence ID" value="ADC46871.1"/>
    <property type="molecule type" value="Genomic_DNA"/>
</dbReference>
<dbReference type="PATRIC" id="fig|634498.28.peg.1018"/>
<evidence type="ECO:0000313" key="3">
    <source>
        <dbReference type="Proteomes" id="UP000008680"/>
    </source>
</evidence>
<reference evidence="2 3" key="1">
    <citation type="journal article" date="2010" name="PLoS ONE">
        <title>The genome sequence of the rumen methanogen Methanobrevibacter ruminantium reveals new possibilities for controlling ruminant methane emissions.</title>
        <authorList>
            <person name="Leahy S.C."/>
            <person name="Kelly W.J."/>
            <person name="Altermann E."/>
            <person name="Ronimus R.S."/>
            <person name="Yeoman C.J."/>
            <person name="Pacheco D.M."/>
            <person name="Li D."/>
            <person name="Kong Z."/>
            <person name="McTavish S."/>
            <person name="Sang C."/>
            <person name="Lambie S.C."/>
            <person name="Janssen P.H."/>
            <person name="Dey D."/>
            <person name="Attwood G.T."/>
        </authorList>
    </citation>
    <scope>NUCLEOTIDE SEQUENCE [LARGE SCALE GENOMIC DNA]</scope>
    <source>
        <strain evidence="3">ATCC 35063 / DSM 1093 / JCM 13430 / OCM 146 / M1</strain>
    </source>
</reference>
<evidence type="ECO:0000313" key="2">
    <source>
        <dbReference type="EMBL" id="ADC46871.1"/>
    </source>
</evidence>
<accession>D3E2W0</accession>
<proteinExistence type="predicted"/>
<keyword evidence="3" id="KW-1185">Reference proteome</keyword>
<gene>
    <name evidence="2" type="ordered locus">mru_1020</name>
</gene>
<organism evidence="2 3">
    <name type="scientific">Methanobrevibacter ruminantium (strain ATCC 35063 / DSM 1093 / JCM 13430 / OCM 146 / M1)</name>
    <name type="common">Methanobacterium ruminantium</name>
    <dbReference type="NCBI Taxonomy" id="634498"/>
    <lineage>
        <taxon>Archaea</taxon>
        <taxon>Methanobacteriati</taxon>
        <taxon>Methanobacteriota</taxon>
        <taxon>Methanomada group</taxon>
        <taxon>Methanobacteria</taxon>
        <taxon>Methanobacteriales</taxon>
        <taxon>Methanobacteriaceae</taxon>
        <taxon>Methanobrevibacter</taxon>
    </lineage>
</organism>
<dbReference type="HOGENOM" id="CLU_815375_0_0_2"/>
<evidence type="ECO:0000259" key="1">
    <source>
        <dbReference type="Pfam" id="PF11977"/>
    </source>
</evidence>
<sequence>MGDSLKVIIDAANVAHYQKGENSKAKLKNITLAVKALEQGHHDFLIIADASLRHNIDDKDTFVRLVEDGIIDEVPIGNVADHYILDLAYDENAKILSNDKFRDFMSEFPDINSMRIPFSIKDNELILGKTKKPKKVKNLLQNICDEILNELERKRWVVYKGKETTKFTPLNVAKQAILILDQSERDDMSSKIEGIFSKLPMFDKVMEMVDDVETSVPYVIFVLVHPKDYKAAVKDAGNISVTVADRLRLVHKPLIAVRNDLFIKPGYFGLNIVLTDEVEDIPPFNIEIQTNTYDEVFIKKNSRNIASTIAGRLGSWKFPFVSVKPNMILEKPGEFEIYLEKNSKKKKKDKSKDKDKKKK</sequence>
<dbReference type="Gene3D" id="3.40.50.11980">
    <property type="match status" value="1"/>
</dbReference>